<keyword evidence="1" id="KW-0547">Nucleotide-binding</keyword>
<evidence type="ECO:0000313" key="7">
    <source>
        <dbReference type="Proteomes" id="UP000294894"/>
    </source>
</evidence>
<feature type="compositionally biased region" description="Basic and acidic residues" evidence="3">
    <location>
        <begin position="59"/>
        <end position="70"/>
    </location>
</feature>
<dbReference type="InterPro" id="IPR018973">
    <property type="entry name" value="MZB"/>
</dbReference>
<dbReference type="SMART" id="SM00487">
    <property type="entry name" value="DEXDc"/>
    <property type="match status" value="1"/>
</dbReference>
<evidence type="ECO:0000256" key="3">
    <source>
        <dbReference type="SAM" id="MobiDB-lite"/>
    </source>
</evidence>
<dbReference type="Gene3D" id="3.40.50.300">
    <property type="entry name" value="P-loop containing nucleotide triphosphate hydrolases"/>
    <property type="match status" value="2"/>
</dbReference>
<evidence type="ECO:0000259" key="4">
    <source>
        <dbReference type="PROSITE" id="PS51192"/>
    </source>
</evidence>
<evidence type="ECO:0000256" key="1">
    <source>
        <dbReference type="ARBA" id="ARBA00022741"/>
    </source>
</evidence>
<dbReference type="GO" id="GO:0005524">
    <property type="term" value="F:ATP binding"/>
    <property type="evidence" value="ECO:0007669"/>
    <property type="project" value="UniProtKB-KW"/>
</dbReference>
<dbReference type="PROSITE" id="PS51192">
    <property type="entry name" value="HELICASE_ATP_BIND_1"/>
    <property type="match status" value="1"/>
</dbReference>
<gene>
    <name evidence="6" type="ORF">EXE57_10210</name>
</gene>
<name>A0A4P7GKK8_9ACTN</name>
<dbReference type="InterPro" id="IPR027417">
    <property type="entry name" value="P-loop_NTPase"/>
</dbReference>
<dbReference type="CDD" id="cd17923">
    <property type="entry name" value="DEXHc_Hrq1-like"/>
    <property type="match status" value="1"/>
</dbReference>
<dbReference type="EMBL" id="CP038267">
    <property type="protein sequence ID" value="QBR92608.1"/>
    <property type="molecule type" value="Genomic_DNA"/>
</dbReference>
<dbReference type="OrthoDB" id="143059at2"/>
<evidence type="ECO:0000313" key="6">
    <source>
        <dbReference type="EMBL" id="QBR92608.1"/>
    </source>
</evidence>
<dbReference type="InterPro" id="IPR022307">
    <property type="entry name" value="Helicase_put_actinobac"/>
</dbReference>
<protein>
    <submittedName>
        <fullName evidence="6">DEAD/DEAH box helicase</fullName>
    </submittedName>
</protein>
<dbReference type="NCBIfam" id="TIGR03817">
    <property type="entry name" value="DECH_helic"/>
    <property type="match status" value="1"/>
</dbReference>
<dbReference type="PANTHER" id="PTHR47957">
    <property type="entry name" value="ATP-DEPENDENT HELICASE HRQ1"/>
    <property type="match status" value="1"/>
</dbReference>
<organism evidence="6 7">
    <name type="scientific">Nocardioides euryhalodurans</name>
    <dbReference type="NCBI Taxonomy" id="2518370"/>
    <lineage>
        <taxon>Bacteria</taxon>
        <taxon>Bacillati</taxon>
        <taxon>Actinomycetota</taxon>
        <taxon>Actinomycetes</taxon>
        <taxon>Propionibacteriales</taxon>
        <taxon>Nocardioidaceae</taxon>
        <taxon>Nocardioides</taxon>
    </lineage>
</organism>
<dbReference type="PROSITE" id="PS51194">
    <property type="entry name" value="HELICASE_CTER"/>
    <property type="match status" value="1"/>
</dbReference>
<keyword evidence="7" id="KW-1185">Reference proteome</keyword>
<sequence length="850" mass="91171">MVLPSAWRVVRVRSTCAFSLGPAWRRSTSATRRSRRSGEPIKPRHPTPWRVCHTARVPPSRDDRSRPVSDLVDRLTAPLDRADRLTHLEVLPPREATPAPWPGWVPAALREGYAARGISTPWRHQVEAAEHAHAGRHVVVSTGTASGKSLAFQVPALAAVHASRGARGERGATVLYVAPTKALAQDQWAGLRGLGVDTRVTTHDGDSSRELRDWARDHGEYVLTNPDMLHRSMLPGHQRWARFFGSLRYVVVDEAHHYRGVFGAHVAQVLRRLRRVSARYGADPTFVLASATMADPAATAGRLTGLPVVAVTEDASPRGRVALAFWEPPFTSFTGENGAPVRRSAGAEAADLLTDLVVDGVRTLAFVRSRRGAEQLALTAADALAEVDATLPSRVAAYRGGYLPEERRDLEERLRAGQLLGLAATSALELGIDVSGLDAVLMAGYPGTRSGLWQQLGRAGRGAGDALGVLVARDDPLDTYLVHHPEALVAQPVEATVFDTDNPYVLGPHLCAAAQELPLTEADLPTFGPTSLAVVEDLVGAGLLRRRSRGWFWTDARRAADLADIRSTGGPAVQLLEADTGRVIGTVDSSRSHATAHTGAVYLHRGETWVVDELDLEEHVAVMRRADPDYSTSARETTSISILAERQHTPWGSCRLSIGEVQVTHQVVSFLRRRPSGEVIGEEPLDLPERALRTTAVWWSVPDHVLGESGIDPADLPGAAHAAEHCSIGLLPLFATCDRWDIGGVSTALHPDTDRLTVFVYDGHPGGAGFAERGYEAAAGWLGATRDAIRDCGCPEGCPSCVQSPKCGNQNHPLDKAGAAALLDVLLEHAPAPPGPSPGDPPTGRASGGR</sequence>
<dbReference type="Pfam" id="PF09369">
    <property type="entry name" value="MZB"/>
    <property type="match status" value="1"/>
</dbReference>
<keyword evidence="6" id="KW-0347">Helicase</keyword>
<dbReference type="KEGG" id="noy:EXE57_10210"/>
<dbReference type="InterPro" id="IPR055227">
    <property type="entry name" value="HRQ1_WHD"/>
</dbReference>
<dbReference type="InterPro" id="IPR001650">
    <property type="entry name" value="Helicase_C-like"/>
</dbReference>
<dbReference type="GO" id="GO:0003676">
    <property type="term" value="F:nucleic acid binding"/>
    <property type="evidence" value="ECO:0007669"/>
    <property type="project" value="InterPro"/>
</dbReference>
<dbReference type="InterPro" id="IPR011545">
    <property type="entry name" value="DEAD/DEAH_box_helicase_dom"/>
</dbReference>
<proteinExistence type="predicted"/>
<feature type="region of interest" description="Disordered" evidence="3">
    <location>
        <begin position="828"/>
        <end position="850"/>
    </location>
</feature>
<feature type="compositionally biased region" description="Pro residues" evidence="3">
    <location>
        <begin position="831"/>
        <end position="841"/>
    </location>
</feature>
<dbReference type="GO" id="GO:0036297">
    <property type="term" value="P:interstrand cross-link repair"/>
    <property type="evidence" value="ECO:0007669"/>
    <property type="project" value="TreeGrafter"/>
</dbReference>
<accession>A0A4P7GKK8</accession>
<feature type="region of interest" description="Disordered" evidence="3">
    <location>
        <begin position="27"/>
        <end position="70"/>
    </location>
</feature>
<dbReference type="AlphaFoldDB" id="A0A4P7GKK8"/>
<reference evidence="6 7" key="1">
    <citation type="submission" date="2019-03" db="EMBL/GenBank/DDBJ databases">
        <title>Three New Species of Nocardioides, Nocardioides euryhalodurans sp. nov., Nocardioides seonyuensis sp. nov. and Nocardioides eburneoflavus sp. nov., Iolated from Soil.</title>
        <authorList>
            <person name="Roh S.G."/>
            <person name="Lee C."/>
            <person name="Kim M.-K."/>
            <person name="Kim S.B."/>
        </authorList>
    </citation>
    <scope>NUCLEOTIDE SEQUENCE [LARGE SCALE GENOMIC DNA]</scope>
    <source>
        <strain evidence="6 7">MMS17-SY117</strain>
    </source>
</reference>
<evidence type="ECO:0000259" key="5">
    <source>
        <dbReference type="PROSITE" id="PS51194"/>
    </source>
</evidence>
<dbReference type="Pfam" id="PF00271">
    <property type="entry name" value="Helicase_C"/>
    <property type="match status" value="1"/>
</dbReference>
<evidence type="ECO:0000256" key="2">
    <source>
        <dbReference type="ARBA" id="ARBA00022840"/>
    </source>
</evidence>
<feature type="domain" description="Helicase C-terminal" evidence="5">
    <location>
        <begin position="352"/>
        <end position="504"/>
    </location>
</feature>
<dbReference type="Pfam" id="PF22982">
    <property type="entry name" value="WHD_HRQ1"/>
    <property type="match status" value="1"/>
</dbReference>
<keyword evidence="2" id="KW-0067">ATP-binding</keyword>
<dbReference type="GO" id="GO:0006289">
    <property type="term" value="P:nucleotide-excision repair"/>
    <property type="evidence" value="ECO:0007669"/>
    <property type="project" value="TreeGrafter"/>
</dbReference>
<dbReference type="SMART" id="SM00490">
    <property type="entry name" value="HELICc"/>
    <property type="match status" value="1"/>
</dbReference>
<dbReference type="SUPFAM" id="SSF52540">
    <property type="entry name" value="P-loop containing nucleoside triphosphate hydrolases"/>
    <property type="match status" value="1"/>
</dbReference>
<keyword evidence="6" id="KW-0378">Hydrolase</keyword>
<dbReference type="Proteomes" id="UP000294894">
    <property type="component" value="Chromosome"/>
</dbReference>
<dbReference type="CDD" id="cd18797">
    <property type="entry name" value="SF2_C_Hrq"/>
    <property type="match status" value="1"/>
</dbReference>
<dbReference type="Pfam" id="PF00270">
    <property type="entry name" value="DEAD"/>
    <property type="match status" value="1"/>
</dbReference>
<dbReference type="PANTHER" id="PTHR47957:SF3">
    <property type="entry name" value="ATP-DEPENDENT HELICASE HRQ1"/>
    <property type="match status" value="1"/>
</dbReference>
<dbReference type="InterPro" id="IPR014001">
    <property type="entry name" value="Helicase_ATP-bd"/>
</dbReference>
<feature type="domain" description="Helicase ATP-binding" evidence="4">
    <location>
        <begin position="129"/>
        <end position="311"/>
    </location>
</feature>
<dbReference type="GO" id="GO:0043138">
    <property type="term" value="F:3'-5' DNA helicase activity"/>
    <property type="evidence" value="ECO:0007669"/>
    <property type="project" value="TreeGrafter"/>
</dbReference>